<feature type="compositionally biased region" description="Basic residues" evidence="1">
    <location>
        <begin position="110"/>
        <end position="140"/>
    </location>
</feature>
<evidence type="ECO:0000256" key="1">
    <source>
        <dbReference type="SAM" id="MobiDB-lite"/>
    </source>
</evidence>
<evidence type="ECO:0000313" key="2">
    <source>
        <dbReference type="EMBL" id="EIJ88930.1"/>
    </source>
</evidence>
<dbReference type="OMA" id="ATMEYIN"/>
<feature type="compositionally biased region" description="Basic and acidic residues" evidence="1">
    <location>
        <begin position="56"/>
        <end position="71"/>
    </location>
</feature>
<dbReference type="VEuPathDB" id="MicrosporidiaDB:NEQG_00749"/>
<dbReference type="InParanoid" id="I3EI83"/>
<accession>I3EI83</accession>
<evidence type="ECO:0000313" key="3">
    <source>
        <dbReference type="Proteomes" id="UP000002872"/>
    </source>
</evidence>
<dbReference type="Proteomes" id="UP000002872">
    <property type="component" value="Unassembled WGS sequence"/>
</dbReference>
<organism evidence="2 3">
    <name type="scientific">Nematocida parisii (strain ERTm3)</name>
    <name type="common">Nematode killer fungus</name>
    <dbReference type="NCBI Taxonomy" id="935791"/>
    <lineage>
        <taxon>Eukaryota</taxon>
        <taxon>Fungi</taxon>
        <taxon>Fungi incertae sedis</taxon>
        <taxon>Microsporidia</taxon>
        <taxon>Nematocida</taxon>
    </lineage>
</organism>
<dbReference type="EMBL" id="GL870877">
    <property type="protein sequence ID" value="EIJ88930.1"/>
    <property type="molecule type" value="Genomic_DNA"/>
</dbReference>
<protein>
    <submittedName>
        <fullName evidence="2">Uncharacterized protein</fullName>
    </submittedName>
</protein>
<name>I3EI83_NEMP3</name>
<dbReference type="HOGENOM" id="CLU_1835671_0_0_1"/>
<proteinExistence type="predicted"/>
<dbReference type="OrthoDB" id="2188472at2759"/>
<sequence length="140" mass="16298">MAYHGITSVEQIPVEEDIRREKEFNQATTQYAELLQKLSYAHIPLIIHPGKRVKSKKEMRQIEENLTESRKPQKVTAFKRPSRQERRKKSQVEEKIKNALSSAEGTDGKPKHKKKERAAVKKAKKQRLGKSKRQKMSHAQ</sequence>
<gene>
    <name evidence="2" type="ORF">NEQG_00749</name>
</gene>
<dbReference type="AlphaFoldDB" id="I3EI83"/>
<keyword evidence="3" id="KW-1185">Reference proteome</keyword>
<feature type="region of interest" description="Disordered" evidence="1">
    <location>
        <begin position="50"/>
        <end position="140"/>
    </location>
</feature>
<reference evidence="2" key="1">
    <citation type="submission" date="2011-01" db="EMBL/GenBank/DDBJ databases">
        <title>The Genome Sequence of Nematocida parisii strain ERTm3.</title>
        <authorList>
            <consortium name="The Broad Institute Genome Sequencing Platform"/>
            <consortium name="The Broad Institute Genome Sequencing Center for Infectious Disease"/>
            <person name="Cuomo C."/>
            <person name="Troemel E."/>
            <person name="Young S.K."/>
            <person name="Zeng Q."/>
            <person name="Gargeya S."/>
            <person name="Fitzgerald M."/>
            <person name="Haas B."/>
            <person name="Abouelleil A."/>
            <person name="Alvarado L."/>
            <person name="Arachchi H.M."/>
            <person name="Berlin A."/>
            <person name="Chapman S.B."/>
            <person name="Gearin G."/>
            <person name="Goldberg J."/>
            <person name="Griggs A."/>
            <person name="Gujja S."/>
            <person name="Hansen M."/>
            <person name="Heiman D."/>
            <person name="Howarth C."/>
            <person name="Larimer J."/>
            <person name="Lui A."/>
            <person name="MacDonald P.J.P."/>
            <person name="McCowen C."/>
            <person name="Montmayeur A."/>
            <person name="Murphy C."/>
            <person name="Neiman D."/>
            <person name="Pearson M."/>
            <person name="Priest M."/>
            <person name="Roberts A."/>
            <person name="Saif S."/>
            <person name="Shea T."/>
            <person name="Sisk P."/>
            <person name="Stolte C."/>
            <person name="Sykes S."/>
            <person name="Wortman J."/>
            <person name="Nusbaum C."/>
            <person name="Birren B."/>
        </authorList>
    </citation>
    <scope>NUCLEOTIDE SEQUENCE</scope>
    <source>
        <strain evidence="2">ERTm3</strain>
    </source>
</reference>